<gene>
    <name evidence="2" type="ORF">IAC80_04715</name>
</gene>
<dbReference type="AlphaFoldDB" id="A0A9D1NZX6"/>
<name>A0A9D1NZX6_9FIRM</name>
<dbReference type="InterPro" id="IPR038495">
    <property type="entry name" value="ATPase_E_C"/>
</dbReference>
<accession>A0A9D1NZX6</accession>
<reference evidence="2" key="1">
    <citation type="submission" date="2020-10" db="EMBL/GenBank/DDBJ databases">
        <authorList>
            <person name="Gilroy R."/>
        </authorList>
    </citation>
    <scope>NUCLEOTIDE SEQUENCE</scope>
    <source>
        <strain evidence="2">ChiBcec6-7307</strain>
    </source>
</reference>
<sequence>MTSEEKLKHFEDSVIGRANELSREMLKEYQESLDKEEEAYQAEKNQQALFRIKTEIENLKREVNTSLAREQLNIKHQMTKRSQELTDLLFTEVKERVEEFRRTAAYEELLEKQIGHIQKIARDRDMEIFISPLDADKQEKLEKATGAKVQTAQEAFLGGVRGYVDHRRMLVDYSFDSRLAELKENFTFEGGTSHE</sequence>
<evidence type="ECO:0008006" key="4">
    <source>
        <dbReference type="Google" id="ProtNLM"/>
    </source>
</evidence>
<dbReference type="SUPFAM" id="SSF160527">
    <property type="entry name" value="V-type ATPase subunit E-like"/>
    <property type="match status" value="1"/>
</dbReference>
<keyword evidence="1" id="KW-0175">Coiled coil</keyword>
<organism evidence="2 3">
    <name type="scientific">Candidatus Merdiplasma excrementigallinarum</name>
    <dbReference type="NCBI Taxonomy" id="2840864"/>
    <lineage>
        <taxon>Bacteria</taxon>
        <taxon>Bacillati</taxon>
        <taxon>Bacillota</taxon>
        <taxon>Clostridia</taxon>
        <taxon>Lachnospirales</taxon>
        <taxon>Lachnospiraceae</taxon>
        <taxon>Lachnospiraceae incertae sedis</taxon>
        <taxon>Candidatus Merdiplasma</taxon>
    </lineage>
</organism>
<evidence type="ECO:0000313" key="2">
    <source>
        <dbReference type="EMBL" id="HIV23224.1"/>
    </source>
</evidence>
<evidence type="ECO:0000256" key="1">
    <source>
        <dbReference type="SAM" id="Coils"/>
    </source>
</evidence>
<protein>
    <recommendedName>
        <fullName evidence="4">V-type ATP synthase subunit E</fullName>
    </recommendedName>
</protein>
<comment type="caution">
    <text evidence="2">The sequence shown here is derived from an EMBL/GenBank/DDBJ whole genome shotgun (WGS) entry which is preliminary data.</text>
</comment>
<dbReference type="EMBL" id="DVOS01000040">
    <property type="protein sequence ID" value="HIV23224.1"/>
    <property type="molecule type" value="Genomic_DNA"/>
</dbReference>
<feature type="coiled-coil region" evidence="1">
    <location>
        <begin position="19"/>
        <end position="62"/>
    </location>
</feature>
<dbReference type="Proteomes" id="UP000886889">
    <property type="component" value="Unassembled WGS sequence"/>
</dbReference>
<dbReference type="Gene3D" id="3.30.2320.30">
    <property type="entry name" value="ATP synthase, E subunit, C-terminal"/>
    <property type="match status" value="1"/>
</dbReference>
<proteinExistence type="predicted"/>
<reference evidence="2" key="2">
    <citation type="journal article" date="2021" name="PeerJ">
        <title>Extensive microbial diversity within the chicken gut microbiome revealed by metagenomics and culture.</title>
        <authorList>
            <person name="Gilroy R."/>
            <person name="Ravi A."/>
            <person name="Getino M."/>
            <person name="Pursley I."/>
            <person name="Horton D.L."/>
            <person name="Alikhan N.F."/>
            <person name="Baker D."/>
            <person name="Gharbi K."/>
            <person name="Hall N."/>
            <person name="Watson M."/>
            <person name="Adriaenssens E.M."/>
            <person name="Foster-Nyarko E."/>
            <person name="Jarju S."/>
            <person name="Secka A."/>
            <person name="Antonio M."/>
            <person name="Oren A."/>
            <person name="Chaudhuri R.R."/>
            <person name="La Ragione R."/>
            <person name="Hildebrand F."/>
            <person name="Pallen M.J."/>
        </authorList>
    </citation>
    <scope>NUCLEOTIDE SEQUENCE</scope>
    <source>
        <strain evidence="2">ChiBcec6-7307</strain>
    </source>
</reference>
<evidence type="ECO:0000313" key="3">
    <source>
        <dbReference type="Proteomes" id="UP000886889"/>
    </source>
</evidence>